<reference evidence="5" key="2">
    <citation type="submission" date="2025-09" db="UniProtKB">
        <authorList>
            <consortium name="Ensembl"/>
        </authorList>
    </citation>
    <scope>IDENTIFICATION</scope>
</reference>
<dbReference type="InterPro" id="IPR055142">
    <property type="entry name" value="ZER1-like_C"/>
</dbReference>
<accession>A0A8C5FE72</accession>
<evidence type="ECO:0000256" key="1">
    <source>
        <dbReference type="ARBA" id="ARBA00009420"/>
    </source>
</evidence>
<dbReference type="GeneTree" id="ENSGT00530000063187"/>
<dbReference type="Pfam" id="PF22964">
    <property type="entry name" value="ZER1-like_2nd"/>
    <property type="match status" value="1"/>
</dbReference>
<dbReference type="Gene3D" id="3.80.10.10">
    <property type="entry name" value="Ribonuclease Inhibitor"/>
    <property type="match status" value="1"/>
</dbReference>
<evidence type="ECO:0000256" key="3">
    <source>
        <dbReference type="SAM" id="MobiDB-lite"/>
    </source>
</evidence>
<protein>
    <submittedName>
        <fullName evidence="5">Protein zyg-11 homolog</fullName>
    </submittedName>
</protein>
<keyword evidence="6" id="KW-1185">Reference proteome</keyword>
<dbReference type="Gene3D" id="1.25.10.10">
    <property type="entry name" value="Leucine-rich Repeat Variant"/>
    <property type="match status" value="1"/>
</dbReference>
<keyword evidence="2" id="KW-0833">Ubl conjugation pathway</keyword>
<reference evidence="5" key="1">
    <citation type="submission" date="2025-08" db="UniProtKB">
        <authorList>
            <consortium name="Ensembl"/>
        </authorList>
    </citation>
    <scope>IDENTIFICATION</scope>
</reference>
<dbReference type="InterPro" id="IPR011989">
    <property type="entry name" value="ARM-like"/>
</dbReference>
<proteinExistence type="inferred from homology"/>
<name>A0A8C5FE72_GADMO</name>
<sequence length="754" mass="81473">MFQDAPVPVMSLCDLCLSRVCWSLEQLCDSRADGSLRLRRAPSLPTETADQLLHKMTVEGLLNDRTVAIFRDGKAFRLRRAFIRGGPVSPGAFRLALCPHRLQELDASRLAEGHASGAEVLAALLTNPELTSSLQMLSLAGLQLGWDPLGPDGGPSVRAAGPSVRTVGGFSSLRALRTLNLADTGLTDAALEEVCSLPLLESLDLSRGAVTSLAPLLGCRATLRSLTAHGLHGLRRLPVVMPAAPGVPSVLIRLSQLRHLDLSDDRFGEGLILPALVSLDVSGRKAVTERVVRAFVKARPSLVFLGLLATGGSACEVLTSRENLKVTGDANETQVCEALRRYKERECFLHEALVLLYNLTVDLSTPRQDLLQLVLAGMRSHPSSLQVQLVASACVFSLTTQDLAEAMAPRLLAAAVDQLLLSMQSFPSHAQVQKNCILALCSDYILLEISFNRYLATKLVMTWLSSHDDPTLQKMAVAIISVLVAKLSTEETTQLGTDVSIIRQLLGVVQQRASLGVVDNTLRFALSALWNLTDGSPAAGRHFVQCQGLELYVEVLESYCSEPSVQQKVLGLLNNLAEVEELQGDLMEEDLLDYVLSVLGDPRVGVEVRYFAGGFLAQLSSRPKAWTLQLLLSAQLLLLQHLTSHGVLHPLTSSSRCFTPFLPLLRTSQPAGVQLWAAWALHLVCSHNAPHYSPMLQQEGVVLLLEALALHPGTHADVQALARLTLHLVGARQQAQMTPPGPPHKECSLGPSGD</sequence>
<evidence type="ECO:0000313" key="6">
    <source>
        <dbReference type="Proteomes" id="UP000694546"/>
    </source>
</evidence>
<dbReference type="Proteomes" id="UP000694546">
    <property type="component" value="Chromosome 8"/>
</dbReference>
<dbReference type="Ensembl" id="ENSGMOT00000046406.1">
    <property type="protein sequence ID" value="ENSGMOP00000030212.1"/>
    <property type="gene ID" value="ENSGMOG00000016898.2"/>
</dbReference>
<dbReference type="GO" id="GO:0031462">
    <property type="term" value="C:Cul2-RING ubiquitin ligase complex"/>
    <property type="evidence" value="ECO:0007669"/>
    <property type="project" value="TreeGrafter"/>
</dbReference>
<evidence type="ECO:0000259" key="4">
    <source>
        <dbReference type="Pfam" id="PF22964"/>
    </source>
</evidence>
<feature type="domain" description="Protein zer-1 homolog-like C-terminal" evidence="4">
    <location>
        <begin position="377"/>
        <end position="729"/>
    </location>
</feature>
<dbReference type="PANTHER" id="PTHR12904">
    <property type="match status" value="1"/>
</dbReference>
<organism evidence="5 6">
    <name type="scientific">Gadus morhua</name>
    <name type="common">Atlantic cod</name>
    <dbReference type="NCBI Taxonomy" id="8049"/>
    <lineage>
        <taxon>Eukaryota</taxon>
        <taxon>Metazoa</taxon>
        <taxon>Chordata</taxon>
        <taxon>Craniata</taxon>
        <taxon>Vertebrata</taxon>
        <taxon>Euteleostomi</taxon>
        <taxon>Actinopterygii</taxon>
        <taxon>Neopterygii</taxon>
        <taxon>Teleostei</taxon>
        <taxon>Neoteleostei</taxon>
        <taxon>Acanthomorphata</taxon>
        <taxon>Zeiogadaria</taxon>
        <taxon>Gadariae</taxon>
        <taxon>Gadiformes</taxon>
        <taxon>Gadoidei</taxon>
        <taxon>Gadidae</taxon>
        <taxon>Gadus</taxon>
    </lineage>
</organism>
<dbReference type="InterPro" id="IPR051341">
    <property type="entry name" value="Zyg-11_UBL_adapter"/>
</dbReference>
<dbReference type="SUPFAM" id="SSF52047">
    <property type="entry name" value="RNI-like"/>
    <property type="match status" value="1"/>
</dbReference>
<dbReference type="InterPro" id="IPR016024">
    <property type="entry name" value="ARM-type_fold"/>
</dbReference>
<dbReference type="InterPro" id="IPR032675">
    <property type="entry name" value="LRR_dom_sf"/>
</dbReference>
<comment type="similarity">
    <text evidence="1">Belongs to the zyg-11 family.</text>
</comment>
<evidence type="ECO:0000256" key="2">
    <source>
        <dbReference type="ARBA" id="ARBA00022786"/>
    </source>
</evidence>
<gene>
    <name evidence="5" type="primary">LOC115549675</name>
</gene>
<dbReference type="AlphaFoldDB" id="A0A8C5FE72"/>
<dbReference type="PANTHER" id="PTHR12904:SF22">
    <property type="entry name" value="ZYG-11 FAMILY MEMBER B, CELL CYCLE REGULATOR"/>
    <property type="match status" value="1"/>
</dbReference>
<dbReference type="SUPFAM" id="SSF48371">
    <property type="entry name" value="ARM repeat"/>
    <property type="match status" value="1"/>
</dbReference>
<evidence type="ECO:0000313" key="5">
    <source>
        <dbReference type="Ensembl" id="ENSGMOP00000030212.1"/>
    </source>
</evidence>
<feature type="region of interest" description="Disordered" evidence="3">
    <location>
        <begin position="732"/>
        <end position="754"/>
    </location>
</feature>